<proteinExistence type="predicted"/>
<sequence length="254" mass="27359">MRLATFNILHGRQGPHGEVDLDRFASAVAGLDADVLALQEVDRDQPRSHGSDLTAIAAEAMGAAEHRFAATLAGEPGVWTAATGDLQPDTATYGIALLSRFPVRSWRRIRLPEPRRRVPVRFPGHRWPSLVHDEPRAALVAEVEAPLGLVTVAATHLSFVPVRNRGQLRRLARELRDVPGPLVVLGDLNTAGDRPARATGWTPLVDAPTFPVVDPREQLDHVLTAGGLCAAEPGRSVDTGVSDHRALVVDVRAC</sequence>
<dbReference type="PANTHER" id="PTHR14859:SF1">
    <property type="entry name" value="PGAP2-INTERACTING PROTEIN"/>
    <property type="match status" value="1"/>
</dbReference>
<dbReference type="KEGG" id="lxl:KDY119_01645"/>
<dbReference type="SUPFAM" id="SSF56219">
    <property type="entry name" value="DNase I-like"/>
    <property type="match status" value="1"/>
</dbReference>
<dbReference type="AlphaFoldDB" id="A0A5P9QA56"/>
<dbReference type="InterPro" id="IPR005135">
    <property type="entry name" value="Endo/exonuclease/phosphatase"/>
</dbReference>
<dbReference type="GO" id="GO:0003824">
    <property type="term" value="F:catalytic activity"/>
    <property type="evidence" value="ECO:0007669"/>
    <property type="project" value="InterPro"/>
</dbReference>
<dbReference type="Gene3D" id="3.60.10.10">
    <property type="entry name" value="Endonuclease/exonuclease/phosphatase"/>
    <property type="match status" value="1"/>
</dbReference>
<dbReference type="GO" id="GO:0016020">
    <property type="term" value="C:membrane"/>
    <property type="evidence" value="ECO:0007669"/>
    <property type="project" value="GOC"/>
</dbReference>
<keyword evidence="3" id="KW-1185">Reference proteome</keyword>
<dbReference type="InterPro" id="IPR051916">
    <property type="entry name" value="GPI-anchor_lipid_remodeler"/>
</dbReference>
<organism evidence="2 3">
    <name type="scientific">Luteimicrobium xylanilyticum</name>
    <dbReference type="NCBI Taxonomy" id="1133546"/>
    <lineage>
        <taxon>Bacteria</taxon>
        <taxon>Bacillati</taxon>
        <taxon>Actinomycetota</taxon>
        <taxon>Actinomycetes</taxon>
        <taxon>Micrococcales</taxon>
        <taxon>Luteimicrobium</taxon>
    </lineage>
</organism>
<evidence type="ECO:0000313" key="3">
    <source>
        <dbReference type="Proteomes" id="UP000326702"/>
    </source>
</evidence>
<dbReference type="OrthoDB" id="155529at2"/>
<reference evidence="2 3" key="1">
    <citation type="submission" date="2019-10" db="EMBL/GenBank/DDBJ databases">
        <title>Genome sequence of Luteimicrobium xylanilyticum HY-24.</title>
        <authorList>
            <person name="Kim D.Y."/>
            <person name="Park H.-Y."/>
        </authorList>
    </citation>
    <scope>NUCLEOTIDE SEQUENCE [LARGE SCALE GENOMIC DNA]</scope>
    <source>
        <strain evidence="2 3">HY-24</strain>
    </source>
</reference>
<dbReference type="PANTHER" id="PTHR14859">
    <property type="entry name" value="CALCOFLUOR WHITE HYPERSENSITIVE PROTEIN PRECURSOR"/>
    <property type="match status" value="1"/>
</dbReference>
<dbReference type="EMBL" id="CP045529">
    <property type="protein sequence ID" value="QFU98136.1"/>
    <property type="molecule type" value="Genomic_DNA"/>
</dbReference>
<evidence type="ECO:0000313" key="2">
    <source>
        <dbReference type="EMBL" id="QFU98136.1"/>
    </source>
</evidence>
<accession>A0A5P9QA56</accession>
<dbReference type="Proteomes" id="UP000326702">
    <property type="component" value="Chromosome"/>
</dbReference>
<gene>
    <name evidence="2" type="ORF">KDY119_01645</name>
</gene>
<dbReference type="GO" id="GO:0006506">
    <property type="term" value="P:GPI anchor biosynthetic process"/>
    <property type="evidence" value="ECO:0007669"/>
    <property type="project" value="TreeGrafter"/>
</dbReference>
<name>A0A5P9QA56_9MICO</name>
<feature type="domain" description="Endonuclease/exonuclease/phosphatase" evidence="1">
    <location>
        <begin position="4"/>
        <end position="244"/>
    </location>
</feature>
<dbReference type="RefSeq" id="WP_153022175.1">
    <property type="nucleotide sequence ID" value="NZ_BAABIH010000027.1"/>
</dbReference>
<protein>
    <recommendedName>
        <fullName evidence="1">Endonuclease/exonuclease/phosphatase domain-containing protein</fullName>
    </recommendedName>
</protein>
<evidence type="ECO:0000259" key="1">
    <source>
        <dbReference type="Pfam" id="PF03372"/>
    </source>
</evidence>
<dbReference type="Pfam" id="PF03372">
    <property type="entry name" value="Exo_endo_phos"/>
    <property type="match status" value="1"/>
</dbReference>
<dbReference type="InterPro" id="IPR036691">
    <property type="entry name" value="Endo/exonu/phosph_ase_sf"/>
</dbReference>